<accession>A0ABR8QBR6</accession>
<reference evidence="1 2" key="1">
    <citation type="submission" date="2020-08" db="EMBL/GenBank/DDBJ databases">
        <title>A Genomic Blueprint of the Chicken Gut Microbiome.</title>
        <authorList>
            <person name="Gilroy R."/>
            <person name="Ravi A."/>
            <person name="Getino M."/>
            <person name="Pursley I."/>
            <person name="Horton D.L."/>
            <person name="Alikhan N.-F."/>
            <person name="Baker D."/>
            <person name="Gharbi K."/>
            <person name="Hall N."/>
            <person name="Watson M."/>
            <person name="Adriaenssens E.M."/>
            <person name="Foster-Nyarko E."/>
            <person name="Jarju S."/>
            <person name="Secka A."/>
            <person name="Antonio M."/>
            <person name="Oren A."/>
            <person name="Chaudhuri R."/>
            <person name="La Ragione R.M."/>
            <person name="Hildebrand F."/>
            <person name="Pallen M.J."/>
        </authorList>
    </citation>
    <scope>NUCLEOTIDE SEQUENCE [LARGE SCALE GENOMIC DNA]</scope>
    <source>
        <strain evidence="1 2">Sa3CUA2</strain>
    </source>
</reference>
<sequence length="213" mass="22051">MPPARRRAWHVARTTVAGAALVAAAVLAVMGLTSGSSTATLPDLDGRPVVVEETPDAEGADLRATGGRFVAPAHGLDVPLVEMTVTGSTLNPPTFTDAFVLRDPDRVTPQGTRPLVVALHAVRSGRAPGNAFFEPGSPDPAVLVQPGAELVVDGVTYVVERTEVLGKAQAARSHDIWGALPDGGDRLVVITCLQRSDGTGHAAENLVLHAVRA</sequence>
<protein>
    <recommendedName>
        <fullName evidence="3">Class F sortase</fullName>
    </recommendedName>
</protein>
<proteinExistence type="predicted"/>
<organism evidence="1 2">
    <name type="scientific">Cellulomonas avistercoris</name>
    <dbReference type="NCBI Taxonomy" id="2762242"/>
    <lineage>
        <taxon>Bacteria</taxon>
        <taxon>Bacillati</taxon>
        <taxon>Actinomycetota</taxon>
        <taxon>Actinomycetes</taxon>
        <taxon>Micrococcales</taxon>
        <taxon>Cellulomonadaceae</taxon>
        <taxon>Cellulomonas</taxon>
    </lineage>
</organism>
<dbReference type="EMBL" id="JACSQV010000004">
    <property type="protein sequence ID" value="MBD7917861.1"/>
    <property type="molecule type" value="Genomic_DNA"/>
</dbReference>
<dbReference type="Proteomes" id="UP000604241">
    <property type="component" value="Unassembled WGS sequence"/>
</dbReference>
<evidence type="ECO:0000313" key="2">
    <source>
        <dbReference type="Proteomes" id="UP000604241"/>
    </source>
</evidence>
<name>A0ABR8QBR6_9CELL</name>
<comment type="caution">
    <text evidence="1">The sequence shown here is derived from an EMBL/GenBank/DDBJ whole genome shotgun (WGS) entry which is preliminary data.</text>
</comment>
<dbReference type="RefSeq" id="WP_191781483.1">
    <property type="nucleotide sequence ID" value="NZ_JACSQV010000004.1"/>
</dbReference>
<evidence type="ECO:0008006" key="3">
    <source>
        <dbReference type="Google" id="ProtNLM"/>
    </source>
</evidence>
<evidence type="ECO:0000313" key="1">
    <source>
        <dbReference type="EMBL" id="MBD7917861.1"/>
    </source>
</evidence>
<keyword evidence="2" id="KW-1185">Reference proteome</keyword>
<gene>
    <name evidence="1" type="ORF">H9657_06160</name>
</gene>